<dbReference type="SMART" id="SM00100">
    <property type="entry name" value="cNMP"/>
    <property type="match status" value="1"/>
</dbReference>
<evidence type="ECO:0000256" key="2">
    <source>
        <dbReference type="ARBA" id="ARBA00023125"/>
    </source>
</evidence>
<dbReference type="RefSeq" id="WP_307423581.1">
    <property type="nucleotide sequence ID" value="NZ_JAUSVK010000001.1"/>
</dbReference>
<name>A0ABU0F9T3_9HYPH</name>
<dbReference type="InterPro" id="IPR014710">
    <property type="entry name" value="RmlC-like_jellyroll"/>
</dbReference>
<dbReference type="PANTHER" id="PTHR24567">
    <property type="entry name" value="CRP FAMILY TRANSCRIPTIONAL REGULATORY PROTEIN"/>
    <property type="match status" value="1"/>
</dbReference>
<proteinExistence type="predicted"/>
<evidence type="ECO:0000313" key="6">
    <source>
        <dbReference type="Proteomes" id="UP001237448"/>
    </source>
</evidence>
<comment type="caution">
    <text evidence="5">The sequence shown here is derived from an EMBL/GenBank/DDBJ whole genome shotgun (WGS) entry which is preliminary data.</text>
</comment>
<dbReference type="InterPro" id="IPR012318">
    <property type="entry name" value="HTH_CRP"/>
</dbReference>
<dbReference type="Gene3D" id="2.60.120.10">
    <property type="entry name" value="Jelly Rolls"/>
    <property type="match status" value="1"/>
</dbReference>
<organism evidence="5 6">
    <name type="scientific">Labrys monachus</name>
    <dbReference type="NCBI Taxonomy" id="217067"/>
    <lineage>
        <taxon>Bacteria</taxon>
        <taxon>Pseudomonadati</taxon>
        <taxon>Pseudomonadota</taxon>
        <taxon>Alphaproteobacteria</taxon>
        <taxon>Hyphomicrobiales</taxon>
        <taxon>Xanthobacteraceae</taxon>
        <taxon>Labrys</taxon>
    </lineage>
</organism>
<gene>
    <name evidence="5" type="ORF">J3R73_001166</name>
</gene>
<keyword evidence="3" id="KW-0804">Transcription</keyword>
<dbReference type="EMBL" id="JAUSVK010000001">
    <property type="protein sequence ID" value="MDQ0391374.1"/>
    <property type="molecule type" value="Genomic_DNA"/>
</dbReference>
<dbReference type="Gene3D" id="1.10.10.10">
    <property type="entry name" value="Winged helix-like DNA-binding domain superfamily/Winged helix DNA-binding domain"/>
    <property type="match status" value="1"/>
</dbReference>
<evidence type="ECO:0000313" key="5">
    <source>
        <dbReference type="EMBL" id="MDQ0391374.1"/>
    </source>
</evidence>
<dbReference type="InterPro" id="IPR018490">
    <property type="entry name" value="cNMP-bd_dom_sf"/>
</dbReference>
<reference evidence="5 6" key="1">
    <citation type="submission" date="2023-07" db="EMBL/GenBank/DDBJ databases">
        <title>Genomic Encyclopedia of Type Strains, Phase IV (KMG-IV): sequencing the most valuable type-strain genomes for metagenomic binning, comparative biology and taxonomic classification.</title>
        <authorList>
            <person name="Goeker M."/>
        </authorList>
    </citation>
    <scope>NUCLEOTIDE SEQUENCE [LARGE SCALE GENOMIC DNA]</scope>
    <source>
        <strain evidence="5 6">DSM 5896</strain>
    </source>
</reference>
<dbReference type="CDD" id="cd00038">
    <property type="entry name" value="CAP_ED"/>
    <property type="match status" value="1"/>
</dbReference>
<evidence type="ECO:0000259" key="4">
    <source>
        <dbReference type="PROSITE" id="PS51063"/>
    </source>
</evidence>
<dbReference type="SUPFAM" id="SSF46785">
    <property type="entry name" value="Winged helix' DNA-binding domain"/>
    <property type="match status" value="1"/>
</dbReference>
<keyword evidence="1" id="KW-0805">Transcription regulation</keyword>
<dbReference type="PANTHER" id="PTHR24567:SF26">
    <property type="entry name" value="REGULATORY PROTEIN YEIL"/>
    <property type="match status" value="1"/>
</dbReference>
<evidence type="ECO:0000256" key="3">
    <source>
        <dbReference type="ARBA" id="ARBA00023163"/>
    </source>
</evidence>
<protein>
    <submittedName>
        <fullName evidence="5">CRP-like cAMP-binding protein</fullName>
    </submittedName>
</protein>
<accession>A0ABU0F9T3</accession>
<dbReference type="Proteomes" id="UP001237448">
    <property type="component" value="Unassembled WGS sequence"/>
</dbReference>
<dbReference type="SMART" id="SM00419">
    <property type="entry name" value="HTH_CRP"/>
    <property type="match status" value="1"/>
</dbReference>
<dbReference type="InterPro" id="IPR050397">
    <property type="entry name" value="Env_Response_Regulators"/>
</dbReference>
<dbReference type="PROSITE" id="PS51063">
    <property type="entry name" value="HTH_CRP_2"/>
    <property type="match status" value="1"/>
</dbReference>
<dbReference type="InterPro" id="IPR036390">
    <property type="entry name" value="WH_DNA-bd_sf"/>
</dbReference>
<sequence length="256" mass="28797">MNHFDRFALQRPELTAALVRGEEKICALIGRSLRTLPAGEELVSAGEDHRFVYRLRRGWAGRVRFLPDGRAQFILLFLPGDIFAVKSMFVREHPDAIEALSDVVVEQIDHAALRAAYEKDSDIAMRCTWQVIDEERRLHNWVVSLGRGGVSERLAVLLLNMRGRLALAGAIGSSTWTFEIPMTQQQLADYLGLSLVHVNKNLMKLREAGMIAVRGREFTILDVDALARKAEPLLDSFEASRPEFVGQRYAARKVAS</sequence>
<dbReference type="Pfam" id="PF13545">
    <property type="entry name" value="HTH_Crp_2"/>
    <property type="match status" value="1"/>
</dbReference>
<dbReference type="InterPro" id="IPR000595">
    <property type="entry name" value="cNMP-bd_dom"/>
</dbReference>
<evidence type="ECO:0000256" key="1">
    <source>
        <dbReference type="ARBA" id="ARBA00023015"/>
    </source>
</evidence>
<dbReference type="Pfam" id="PF00027">
    <property type="entry name" value="cNMP_binding"/>
    <property type="match status" value="1"/>
</dbReference>
<dbReference type="SUPFAM" id="SSF51206">
    <property type="entry name" value="cAMP-binding domain-like"/>
    <property type="match status" value="1"/>
</dbReference>
<dbReference type="InterPro" id="IPR036388">
    <property type="entry name" value="WH-like_DNA-bd_sf"/>
</dbReference>
<feature type="domain" description="HTH crp-type" evidence="4">
    <location>
        <begin position="148"/>
        <end position="224"/>
    </location>
</feature>
<keyword evidence="6" id="KW-1185">Reference proteome</keyword>
<keyword evidence="2" id="KW-0238">DNA-binding</keyword>